<dbReference type="OrthoDB" id="341421at2759"/>
<dbReference type="Pfam" id="PF00856">
    <property type="entry name" value="SET"/>
    <property type="match status" value="1"/>
</dbReference>
<evidence type="ECO:0000259" key="1">
    <source>
        <dbReference type="PROSITE" id="PS50280"/>
    </source>
</evidence>
<dbReference type="InParanoid" id="C1ECR2"/>
<dbReference type="CDD" id="cd10527">
    <property type="entry name" value="SET_LSMT"/>
    <property type="match status" value="1"/>
</dbReference>
<dbReference type="Proteomes" id="UP000002009">
    <property type="component" value="Chromosome 9"/>
</dbReference>
<evidence type="ECO:0000313" key="2">
    <source>
        <dbReference type="EMBL" id="ACO65949.1"/>
    </source>
</evidence>
<dbReference type="PROSITE" id="PS50280">
    <property type="entry name" value="SET"/>
    <property type="match status" value="1"/>
</dbReference>
<organism evidence="2 3">
    <name type="scientific">Micromonas commoda (strain RCC299 / NOUM17 / CCMP2709)</name>
    <name type="common">Picoplanktonic green alga</name>
    <dbReference type="NCBI Taxonomy" id="296587"/>
    <lineage>
        <taxon>Eukaryota</taxon>
        <taxon>Viridiplantae</taxon>
        <taxon>Chlorophyta</taxon>
        <taxon>Mamiellophyceae</taxon>
        <taxon>Mamiellales</taxon>
        <taxon>Mamiellaceae</taxon>
        <taxon>Micromonas</taxon>
    </lineage>
</organism>
<evidence type="ECO:0000313" key="3">
    <source>
        <dbReference type="Proteomes" id="UP000002009"/>
    </source>
</evidence>
<feature type="domain" description="SET" evidence="1">
    <location>
        <begin position="63"/>
        <end position="275"/>
    </location>
</feature>
<dbReference type="GeneID" id="8246233"/>
<dbReference type="KEGG" id="mis:MICPUN_61510"/>
<reference evidence="2 3" key="1">
    <citation type="journal article" date="2009" name="Science">
        <title>Green evolution and dynamic adaptations revealed by genomes of the marine picoeukaryotes Micromonas.</title>
        <authorList>
            <person name="Worden A.Z."/>
            <person name="Lee J.H."/>
            <person name="Mock T."/>
            <person name="Rouze P."/>
            <person name="Simmons M.P."/>
            <person name="Aerts A.L."/>
            <person name="Allen A.E."/>
            <person name="Cuvelier M.L."/>
            <person name="Derelle E."/>
            <person name="Everett M.V."/>
            <person name="Foulon E."/>
            <person name="Grimwood J."/>
            <person name="Gundlach H."/>
            <person name="Henrissat B."/>
            <person name="Napoli C."/>
            <person name="McDonald S.M."/>
            <person name="Parker M.S."/>
            <person name="Rombauts S."/>
            <person name="Salamov A."/>
            <person name="Von Dassow P."/>
            <person name="Badger J.H."/>
            <person name="Coutinho P.M."/>
            <person name="Demir E."/>
            <person name="Dubchak I."/>
            <person name="Gentemann C."/>
            <person name="Eikrem W."/>
            <person name="Gready J.E."/>
            <person name="John U."/>
            <person name="Lanier W."/>
            <person name="Lindquist E.A."/>
            <person name="Lucas S."/>
            <person name="Mayer K.F."/>
            <person name="Moreau H."/>
            <person name="Not F."/>
            <person name="Otillar R."/>
            <person name="Panaud O."/>
            <person name="Pangilinan J."/>
            <person name="Paulsen I."/>
            <person name="Piegu B."/>
            <person name="Poliakov A."/>
            <person name="Robbens S."/>
            <person name="Schmutz J."/>
            <person name="Toulza E."/>
            <person name="Wyss T."/>
            <person name="Zelensky A."/>
            <person name="Zhou K."/>
            <person name="Armbrust E.V."/>
            <person name="Bhattacharya D."/>
            <person name="Goodenough U.W."/>
            <person name="Van de Peer Y."/>
            <person name="Grigoriev I.V."/>
        </authorList>
    </citation>
    <scope>NUCLEOTIDE SEQUENCE [LARGE SCALE GENOMIC DNA]</scope>
    <source>
        <strain evidence="3">RCC299 / NOUM17</strain>
    </source>
</reference>
<name>C1ECR2_MICCC</name>
<dbReference type="PANTHER" id="PTHR13271:SF140">
    <property type="entry name" value="SET DOMAIN-CONTAINING PROTEIN"/>
    <property type="match status" value="1"/>
</dbReference>
<dbReference type="eggNOG" id="ENOG502SFJW">
    <property type="taxonomic scope" value="Eukaryota"/>
</dbReference>
<dbReference type="GO" id="GO:0016279">
    <property type="term" value="F:protein-lysine N-methyltransferase activity"/>
    <property type="evidence" value="ECO:0007669"/>
    <property type="project" value="TreeGrafter"/>
</dbReference>
<gene>
    <name evidence="2" type="ORF">MICPUN_61510</name>
</gene>
<dbReference type="PANTHER" id="PTHR13271">
    <property type="entry name" value="UNCHARACTERIZED PUTATIVE METHYLTRANSFERASE"/>
    <property type="match status" value="1"/>
</dbReference>
<accession>C1ECR2</accession>
<sequence>MSAVAAAIHGVPARGWNPGSSHRGHRVVSSSRAPIAVAEESVVTSARTIEPASALLDALGAGERVECGVNASGVRGLFAARSLRRGEPVLEIPLREYGLTDDPGETRMSWSRQLGRKLVHLRRDALDDASSLSGAMRNYAGSLPKMGEPAPGLANDPACVAALAGAWDCTEAVAAMIKFAGQVTDSYAEERTLDPTLALEEWRWAMRAVHSRTFRVEDERGVRPTRRALIAAADLLNHTSVSDEVNCEWVADDTYFVVSATRDVPKNGELLFKYGDQSDAHFALFHGFVPSTNPHNRVLLFPNATNALDWYQTVVANVPFGAPGWDTEKERVRETTRKTFGTYKVDARTGLRHRVIEDLYLREDGVASGSARMLFEEMCGDEAYASEVIARRAKELRREMEESTPAVDAALAALSQHSRELVRRYRQRKMDILSRVE</sequence>
<dbReference type="OMA" id="MCGDEEM"/>
<dbReference type="InterPro" id="IPR001214">
    <property type="entry name" value="SET_dom"/>
</dbReference>
<dbReference type="InterPro" id="IPR050600">
    <property type="entry name" value="SETD3_SETD6_MTase"/>
</dbReference>
<protein>
    <recommendedName>
        <fullName evidence="1">SET domain-containing protein</fullName>
    </recommendedName>
</protein>
<proteinExistence type="predicted"/>
<dbReference type="SUPFAM" id="SSF82199">
    <property type="entry name" value="SET domain"/>
    <property type="match status" value="1"/>
</dbReference>
<dbReference type="Gene3D" id="3.90.1410.10">
    <property type="entry name" value="set domain protein methyltransferase, domain 1"/>
    <property type="match status" value="1"/>
</dbReference>
<dbReference type="EMBL" id="CP001329">
    <property type="protein sequence ID" value="ACO65949.1"/>
    <property type="molecule type" value="Genomic_DNA"/>
</dbReference>
<dbReference type="AlphaFoldDB" id="C1ECR2"/>
<keyword evidence="3" id="KW-1185">Reference proteome</keyword>
<dbReference type="InterPro" id="IPR046341">
    <property type="entry name" value="SET_dom_sf"/>
</dbReference>
<dbReference type="RefSeq" id="XP_002504691.1">
    <property type="nucleotide sequence ID" value="XM_002504645.1"/>
</dbReference>